<feature type="domain" description="RNA polymerase sigma factor 70 region 4 type 2" evidence="6">
    <location>
        <begin position="101"/>
        <end position="148"/>
    </location>
</feature>
<dbReference type="InterPro" id="IPR014284">
    <property type="entry name" value="RNA_pol_sigma-70_dom"/>
</dbReference>
<dbReference type="InterPro" id="IPR013249">
    <property type="entry name" value="RNA_pol_sigma70_r4_t2"/>
</dbReference>
<accession>A0A160TM31</accession>
<dbReference type="SUPFAM" id="SSF88946">
    <property type="entry name" value="Sigma2 domain of RNA polymerase sigma factors"/>
    <property type="match status" value="1"/>
</dbReference>
<organism evidence="7">
    <name type="scientific">hydrothermal vent metagenome</name>
    <dbReference type="NCBI Taxonomy" id="652676"/>
    <lineage>
        <taxon>unclassified sequences</taxon>
        <taxon>metagenomes</taxon>
        <taxon>ecological metagenomes</taxon>
    </lineage>
</organism>
<sequence length="165" mass="18706">MDDAGYRQLRAEAYRQIYRQLRDHDAAEDLVQDSLLRLFRYQGKIANIGAMVRVIAGNLIRDHVRSRARRAEEPLPAEFEIAAEEPRVDTALLHRERVGLVEDILAGMTPLRREIFLRRRLHGQSAKEVAAALGITPAAVDTHVARAVLVLHQEMKEIAQREDAA</sequence>
<dbReference type="Gene3D" id="1.10.1740.10">
    <property type="match status" value="1"/>
</dbReference>
<dbReference type="GO" id="GO:0016987">
    <property type="term" value="F:sigma factor activity"/>
    <property type="evidence" value="ECO:0007669"/>
    <property type="project" value="UniProtKB-KW"/>
</dbReference>
<dbReference type="GO" id="GO:0006352">
    <property type="term" value="P:DNA-templated transcription initiation"/>
    <property type="evidence" value="ECO:0007669"/>
    <property type="project" value="InterPro"/>
</dbReference>
<feature type="domain" description="RNA polymerase sigma-70 region 2" evidence="5">
    <location>
        <begin position="6"/>
        <end position="70"/>
    </location>
</feature>
<reference evidence="7" key="1">
    <citation type="submission" date="2015-10" db="EMBL/GenBank/DDBJ databases">
        <authorList>
            <person name="Gilbert D.G."/>
        </authorList>
    </citation>
    <scope>NUCLEOTIDE SEQUENCE</scope>
</reference>
<dbReference type="GO" id="GO:0003677">
    <property type="term" value="F:DNA binding"/>
    <property type="evidence" value="ECO:0007669"/>
    <property type="project" value="InterPro"/>
</dbReference>
<keyword evidence="2" id="KW-0805">Transcription regulation</keyword>
<dbReference type="PANTHER" id="PTHR43133:SF63">
    <property type="entry name" value="RNA POLYMERASE SIGMA FACTOR FECI-RELATED"/>
    <property type="match status" value="1"/>
</dbReference>
<dbReference type="InterPro" id="IPR013325">
    <property type="entry name" value="RNA_pol_sigma_r2"/>
</dbReference>
<dbReference type="AlphaFoldDB" id="A0A160TM31"/>
<name>A0A160TM31_9ZZZZ</name>
<evidence type="ECO:0000256" key="1">
    <source>
        <dbReference type="ARBA" id="ARBA00010641"/>
    </source>
</evidence>
<proteinExistence type="inferred from homology"/>
<evidence type="ECO:0000313" key="7">
    <source>
        <dbReference type="EMBL" id="CUS45641.1"/>
    </source>
</evidence>
<gene>
    <name evidence="7" type="ORF">MGWOODY_Smn2341</name>
</gene>
<evidence type="ECO:0000256" key="2">
    <source>
        <dbReference type="ARBA" id="ARBA00023015"/>
    </source>
</evidence>
<evidence type="ECO:0000256" key="3">
    <source>
        <dbReference type="ARBA" id="ARBA00023082"/>
    </source>
</evidence>
<evidence type="ECO:0000259" key="5">
    <source>
        <dbReference type="Pfam" id="PF04542"/>
    </source>
</evidence>
<dbReference type="Pfam" id="PF08281">
    <property type="entry name" value="Sigma70_r4_2"/>
    <property type="match status" value="1"/>
</dbReference>
<keyword evidence="4" id="KW-0804">Transcription</keyword>
<dbReference type="InterPro" id="IPR036388">
    <property type="entry name" value="WH-like_DNA-bd_sf"/>
</dbReference>
<dbReference type="Gene3D" id="1.10.10.10">
    <property type="entry name" value="Winged helix-like DNA-binding domain superfamily/Winged helix DNA-binding domain"/>
    <property type="match status" value="1"/>
</dbReference>
<dbReference type="InterPro" id="IPR039425">
    <property type="entry name" value="RNA_pol_sigma-70-like"/>
</dbReference>
<dbReference type="NCBIfam" id="TIGR02937">
    <property type="entry name" value="sigma70-ECF"/>
    <property type="match status" value="1"/>
</dbReference>
<protein>
    <submittedName>
        <fullName evidence="7">FIG006045: Sigma factor, ECF subfamily</fullName>
    </submittedName>
</protein>
<dbReference type="SUPFAM" id="SSF88659">
    <property type="entry name" value="Sigma3 and sigma4 domains of RNA polymerase sigma factors"/>
    <property type="match status" value="1"/>
</dbReference>
<dbReference type="EMBL" id="CZQE01000286">
    <property type="protein sequence ID" value="CUS45641.1"/>
    <property type="molecule type" value="Genomic_DNA"/>
</dbReference>
<evidence type="ECO:0000256" key="4">
    <source>
        <dbReference type="ARBA" id="ARBA00023163"/>
    </source>
</evidence>
<keyword evidence="3" id="KW-0731">Sigma factor</keyword>
<dbReference type="InterPro" id="IPR007627">
    <property type="entry name" value="RNA_pol_sigma70_r2"/>
</dbReference>
<comment type="similarity">
    <text evidence="1">Belongs to the sigma-70 factor family. ECF subfamily.</text>
</comment>
<dbReference type="Pfam" id="PF04542">
    <property type="entry name" value="Sigma70_r2"/>
    <property type="match status" value="1"/>
</dbReference>
<dbReference type="InterPro" id="IPR013324">
    <property type="entry name" value="RNA_pol_sigma_r3/r4-like"/>
</dbReference>
<evidence type="ECO:0000259" key="6">
    <source>
        <dbReference type="Pfam" id="PF08281"/>
    </source>
</evidence>
<dbReference type="PANTHER" id="PTHR43133">
    <property type="entry name" value="RNA POLYMERASE ECF-TYPE SIGMA FACTO"/>
    <property type="match status" value="1"/>
</dbReference>